<proteinExistence type="inferred from homology"/>
<keyword evidence="2" id="KW-0963">Cytoplasm</keyword>
<comment type="similarity">
    <text evidence="1">Belongs to the RuvC family.</text>
</comment>
<evidence type="ECO:0000256" key="10">
    <source>
        <dbReference type="ARBA" id="ARBA00023172"/>
    </source>
</evidence>
<dbReference type="AlphaFoldDB" id="A0A3B0WUX3"/>
<dbReference type="PRINTS" id="PR00696">
    <property type="entry name" value="RSOLVASERUVC"/>
</dbReference>
<dbReference type="EC" id="3.1.22.4" evidence="12"/>
<dbReference type="FunFam" id="3.30.420.10:FF:000002">
    <property type="entry name" value="Crossover junction endodeoxyribonuclease RuvC"/>
    <property type="match status" value="1"/>
</dbReference>
<dbReference type="GO" id="GO:0008821">
    <property type="term" value="F:crossover junction DNA endonuclease activity"/>
    <property type="evidence" value="ECO:0007669"/>
    <property type="project" value="InterPro"/>
</dbReference>
<evidence type="ECO:0000256" key="11">
    <source>
        <dbReference type="ARBA" id="ARBA00023204"/>
    </source>
</evidence>
<evidence type="ECO:0000256" key="3">
    <source>
        <dbReference type="ARBA" id="ARBA00022722"/>
    </source>
</evidence>
<keyword evidence="6" id="KW-0227">DNA damage</keyword>
<keyword evidence="10" id="KW-0233">DNA recombination</keyword>
<evidence type="ECO:0000256" key="5">
    <source>
        <dbReference type="ARBA" id="ARBA00022759"/>
    </source>
</evidence>
<dbReference type="PANTHER" id="PTHR30194:SF3">
    <property type="entry name" value="CROSSOVER JUNCTION ENDODEOXYRIBONUCLEASE RUVC"/>
    <property type="match status" value="1"/>
</dbReference>
<keyword evidence="5" id="KW-0255">Endonuclease</keyword>
<evidence type="ECO:0000256" key="2">
    <source>
        <dbReference type="ARBA" id="ARBA00022490"/>
    </source>
</evidence>
<name>A0A3B0WUX3_9ZZZZ</name>
<dbReference type="SUPFAM" id="SSF53098">
    <property type="entry name" value="Ribonuclease H-like"/>
    <property type="match status" value="1"/>
</dbReference>
<keyword evidence="4" id="KW-0479">Metal-binding</keyword>
<evidence type="ECO:0000256" key="6">
    <source>
        <dbReference type="ARBA" id="ARBA00022763"/>
    </source>
</evidence>
<dbReference type="InterPro" id="IPR002176">
    <property type="entry name" value="X-over_junc_endoDNase_RuvC"/>
</dbReference>
<keyword evidence="8" id="KW-0460">Magnesium</keyword>
<dbReference type="PANTHER" id="PTHR30194">
    <property type="entry name" value="CROSSOVER JUNCTION ENDODEOXYRIBONUCLEASE RUVC"/>
    <property type="match status" value="1"/>
</dbReference>
<dbReference type="GO" id="GO:0046872">
    <property type="term" value="F:metal ion binding"/>
    <property type="evidence" value="ECO:0007669"/>
    <property type="project" value="UniProtKB-KW"/>
</dbReference>
<dbReference type="GO" id="GO:0006310">
    <property type="term" value="P:DNA recombination"/>
    <property type="evidence" value="ECO:0007669"/>
    <property type="project" value="UniProtKB-KW"/>
</dbReference>
<dbReference type="InterPro" id="IPR036397">
    <property type="entry name" value="RNaseH_sf"/>
</dbReference>
<evidence type="ECO:0000256" key="8">
    <source>
        <dbReference type="ARBA" id="ARBA00022842"/>
    </source>
</evidence>
<keyword evidence="9" id="KW-0238">DNA-binding</keyword>
<dbReference type="InterPro" id="IPR012337">
    <property type="entry name" value="RNaseH-like_sf"/>
</dbReference>
<evidence type="ECO:0000256" key="1">
    <source>
        <dbReference type="ARBA" id="ARBA00009518"/>
    </source>
</evidence>
<dbReference type="PROSITE" id="PS01321">
    <property type="entry name" value="RUVC"/>
    <property type="match status" value="1"/>
</dbReference>
<dbReference type="Gene3D" id="3.30.420.10">
    <property type="entry name" value="Ribonuclease H-like superfamily/Ribonuclease H"/>
    <property type="match status" value="1"/>
</dbReference>
<dbReference type="GO" id="GO:0003677">
    <property type="term" value="F:DNA binding"/>
    <property type="evidence" value="ECO:0007669"/>
    <property type="project" value="UniProtKB-KW"/>
</dbReference>
<keyword evidence="7 12" id="KW-0378">Hydrolase</keyword>
<keyword evidence="3" id="KW-0540">Nuclease</keyword>
<organism evidence="12">
    <name type="scientific">hydrothermal vent metagenome</name>
    <dbReference type="NCBI Taxonomy" id="652676"/>
    <lineage>
        <taxon>unclassified sequences</taxon>
        <taxon>metagenomes</taxon>
        <taxon>ecological metagenomes</taxon>
    </lineage>
</organism>
<dbReference type="CDD" id="cd16962">
    <property type="entry name" value="RuvC"/>
    <property type="match status" value="1"/>
</dbReference>
<evidence type="ECO:0000313" key="12">
    <source>
        <dbReference type="EMBL" id="VAW54447.1"/>
    </source>
</evidence>
<gene>
    <name evidence="12" type="ORF">MNBD_GAMMA06-859</name>
</gene>
<reference evidence="12" key="1">
    <citation type="submission" date="2018-06" db="EMBL/GenBank/DDBJ databases">
        <authorList>
            <person name="Zhirakovskaya E."/>
        </authorList>
    </citation>
    <scope>NUCLEOTIDE SEQUENCE</scope>
</reference>
<evidence type="ECO:0000256" key="4">
    <source>
        <dbReference type="ARBA" id="ARBA00022723"/>
    </source>
</evidence>
<evidence type="ECO:0000256" key="9">
    <source>
        <dbReference type="ARBA" id="ARBA00023125"/>
    </source>
</evidence>
<evidence type="ECO:0000256" key="7">
    <source>
        <dbReference type="ARBA" id="ARBA00022801"/>
    </source>
</evidence>
<dbReference type="InterPro" id="IPR020563">
    <property type="entry name" value="X-over_junc_endoDNase_Mg_BS"/>
</dbReference>
<accession>A0A3B0WUX3</accession>
<keyword evidence="11" id="KW-0234">DNA repair</keyword>
<protein>
    <submittedName>
        <fullName evidence="12">Crossover junction endodeoxyribonuclease RuvC</fullName>
        <ecNumber evidence="12">3.1.22.4</ecNumber>
    </submittedName>
</protein>
<dbReference type="NCBIfam" id="TIGR00228">
    <property type="entry name" value="ruvC"/>
    <property type="match status" value="1"/>
</dbReference>
<dbReference type="GO" id="GO:0006281">
    <property type="term" value="P:DNA repair"/>
    <property type="evidence" value="ECO:0007669"/>
    <property type="project" value="UniProtKB-KW"/>
</dbReference>
<dbReference type="Pfam" id="PF02075">
    <property type="entry name" value="RuvC"/>
    <property type="match status" value="1"/>
</dbReference>
<dbReference type="EMBL" id="UOFD01000077">
    <property type="protein sequence ID" value="VAW54447.1"/>
    <property type="molecule type" value="Genomic_DNA"/>
</dbReference>
<sequence length="174" mass="18954">MLQKRRIIGIDPGSRCTGYGIIDSDGLRHNYVSSGFVKISGDELPERLGMIFDEISAIIKKWQPQTMGIEQVFMNKNADSALKLGQARGAAICAGTNANLDVGEYTPRAIKKAVVGNGAADKQQIQQMMKLLLKLDFIPQSDEADGLAIALCHATHMQIKTLGIASKVRGGRWR</sequence>
<dbReference type="HAMAP" id="MF_00034">
    <property type="entry name" value="RuvC"/>
    <property type="match status" value="1"/>
</dbReference>